<evidence type="ECO:0000259" key="3">
    <source>
        <dbReference type="Pfam" id="PF05970"/>
    </source>
</evidence>
<gene>
    <name evidence="4" type="ORF">PCOR1329_LOCUS63234</name>
</gene>
<dbReference type="Pfam" id="PF05970">
    <property type="entry name" value="PIF1"/>
    <property type="match status" value="1"/>
</dbReference>
<keyword evidence="1" id="KW-0067">ATP-binding</keyword>
<proteinExistence type="inferred from homology"/>
<feature type="compositionally biased region" description="Low complexity" evidence="2">
    <location>
        <begin position="808"/>
        <end position="818"/>
    </location>
</feature>
<evidence type="ECO:0000256" key="1">
    <source>
        <dbReference type="RuleBase" id="RU363044"/>
    </source>
</evidence>
<keyword evidence="1" id="KW-0227">DNA damage</keyword>
<sequence>MLATGMFAKEDEAARVLQELVELRYTAHQLRFAFVVLLDLDAKPVTLYNAFAQHLMKDFLDRGMAPSTAAAELKQCLRLAAAAQDRADALAFLDAPVTVQSTGGQSAGSTPPSTPAPATITFQALEARVRSDSEQRAATETITGHIDANASKFVFVHGAAGTGKSTLAQYVHHYTEAIGKSCVNVATTGQAALLLPHGATAHSTFKIPLGDEDPLTCTLGLQTADAARLARASVIQWDEWPGTKRTAWDAVVQFLDTLRHAAPDAYSPKVIICYGDFRQIPPVLKHASRRDIVAMSVRSSATWDRFECHRLTTKHRQHADPTYARWIETIGNGTAEANHSVDGTPGYLELHLCPTILDPREAIDFCFPHPNDTHACAKSKILAVTNDTVDAFNDMVLDILAHTYRRAEYHRFSADSIEIDRDDHFIEPHVTPEFLNVQTEHGVPPHRLRLVVGALYEIMRNFSPQDRLMNHTRVVLVAVHDNHVDVDTLDGRRFPLPRICFRWHLAKGATTIVRRQFPLRPAYASTLNGAQGSTLNKCVIDLRRSPFTHGHLYVASIKNALLNTAKAPESTPVQGQRKQASLYTISVHLEMIDIPGKKNAGARVTFADGASLKATQPANRHGLSTLSARAMEQVGLPSTPAGVVRTHANFMPPTAAANPTQGRSWAWVGAAYGNSDAAAAKACNFIGDITKHILIDAFVSADMAVPATPNQTAWSAQAKILSNRVSMTRTGTKHTSEPYTITELLNFAISIAPNVPVKVHNALKTWASELGSVVAFTQPVTPSTSSSSTSQPSAGVAPSKKPASKCPVTKTIAKTTAAVRRRPSSR</sequence>
<keyword evidence="1" id="KW-0378">Hydrolase</keyword>
<dbReference type="Proteomes" id="UP001189429">
    <property type="component" value="Unassembled WGS sequence"/>
</dbReference>
<comment type="caution">
    <text evidence="4">The sequence shown here is derived from an EMBL/GenBank/DDBJ whole genome shotgun (WGS) entry which is preliminary data.</text>
</comment>
<name>A0ABN9W1R5_9DINO</name>
<organism evidence="4 5">
    <name type="scientific">Prorocentrum cordatum</name>
    <dbReference type="NCBI Taxonomy" id="2364126"/>
    <lineage>
        <taxon>Eukaryota</taxon>
        <taxon>Sar</taxon>
        <taxon>Alveolata</taxon>
        <taxon>Dinophyceae</taxon>
        <taxon>Prorocentrales</taxon>
        <taxon>Prorocentraceae</taxon>
        <taxon>Prorocentrum</taxon>
    </lineage>
</organism>
<dbReference type="InterPro" id="IPR027417">
    <property type="entry name" value="P-loop_NTPase"/>
</dbReference>
<feature type="compositionally biased region" description="Low complexity" evidence="2">
    <location>
        <begin position="779"/>
        <end position="793"/>
    </location>
</feature>
<comment type="cofactor">
    <cofactor evidence="1">
        <name>Mg(2+)</name>
        <dbReference type="ChEBI" id="CHEBI:18420"/>
    </cofactor>
</comment>
<dbReference type="SUPFAM" id="SSF52540">
    <property type="entry name" value="P-loop containing nucleoside triphosphate hydrolases"/>
    <property type="match status" value="2"/>
</dbReference>
<evidence type="ECO:0000256" key="2">
    <source>
        <dbReference type="SAM" id="MobiDB-lite"/>
    </source>
</evidence>
<keyword evidence="1" id="KW-0347">Helicase</keyword>
<comment type="similarity">
    <text evidence="1">Belongs to the helicase family.</text>
</comment>
<reference evidence="4" key="1">
    <citation type="submission" date="2023-10" db="EMBL/GenBank/DDBJ databases">
        <authorList>
            <person name="Chen Y."/>
            <person name="Shah S."/>
            <person name="Dougan E. K."/>
            <person name="Thang M."/>
            <person name="Chan C."/>
        </authorList>
    </citation>
    <scope>NUCLEOTIDE SEQUENCE [LARGE SCALE GENOMIC DNA]</scope>
</reference>
<dbReference type="InterPro" id="IPR010285">
    <property type="entry name" value="DNA_helicase_pif1-like_DEAD"/>
</dbReference>
<keyword evidence="5" id="KW-1185">Reference proteome</keyword>
<feature type="region of interest" description="Disordered" evidence="2">
    <location>
        <begin position="779"/>
        <end position="826"/>
    </location>
</feature>
<dbReference type="EC" id="5.6.2.3" evidence="1"/>
<evidence type="ECO:0000313" key="5">
    <source>
        <dbReference type="Proteomes" id="UP001189429"/>
    </source>
</evidence>
<feature type="domain" description="DNA helicase Pif1-like DEAD-box helicase" evidence="3">
    <location>
        <begin position="133"/>
        <end position="338"/>
    </location>
</feature>
<evidence type="ECO:0000313" key="4">
    <source>
        <dbReference type="EMBL" id="CAK0879943.1"/>
    </source>
</evidence>
<dbReference type="EMBL" id="CAUYUJ010018020">
    <property type="protein sequence ID" value="CAK0879943.1"/>
    <property type="molecule type" value="Genomic_DNA"/>
</dbReference>
<comment type="catalytic activity">
    <reaction evidence="1">
        <text>ATP + H2O = ADP + phosphate + H(+)</text>
        <dbReference type="Rhea" id="RHEA:13065"/>
        <dbReference type="ChEBI" id="CHEBI:15377"/>
        <dbReference type="ChEBI" id="CHEBI:15378"/>
        <dbReference type="ChEBI" id="CHEBI:30616"/>
        <dbReference type="ChEBI" id="CHEBI:43474"/>
        <dbReference type="ChEBI" id="CHEBI:456216"/>
        <dbReference type="EC" id="5.6.2.3"/>
    </reaction>
</comment>
<accession>A0ABN9W1R5</accession>
<protein>
    <recommendedName>
        <fullName evidence="1">ATP-dependent DNA helicase</fullName>
        <ecNumber evidence="1">5.6.2.3</ecNumber>
    </recommendedName>
</protein>
<keyword evidence="1" id="KW-0234">DNA repair</keyword>
<keyword evidence="1" id="KW-0233">DNA recombination</keyword>
<keyword evidence="1" id="KW-0547">Nucleotide-binding</keyword>
<dbReference type="Gene3D" id="3.40.50.300">
    <property type="entry name" value="P-loop containing nucleotide triphosphate hydrolases"/>
    <property type="match status" value="1"/>
</dbReference>
<dbReference type="PANTHER" id="PTHR10492">
    <property type="match status" value="1"/>
</dbReference>